<proteinExistence type="predicted"/>
<protein>
    <submittedName>
        <fullName evidence="1">Uncharacterized protein</fullName>
    </submittedName>
</protein>
<dbReference type="AlphaFoldDB" id="B2RJW8"/>
<name>B2RJW8_PORG3</name>
<dbReference type="HOGENOM" id="CLU_3171469_0_0_10"/>
<reference evidence="1 2" key="1">
    <citation type="journal article" date="2008" name="DNA Res.">
        <title>Determination of the genome sequence of Porphyromonas gingivalis strain ATCC 33277 and genomic comparison with strain W83 revealed extensive genome rearrangements in P. gingivalis.</title>
        <authorList>
            <person name="Naito M."/>
            <person name="Hirakawa H."/>
            <person name="Yamashita A."/>
            <person name="Ohara N."/>
            <person name="Shoji M."/>
            <person name="Yukitake H."/>
            <person name="Nakayama K."/>
            <person name="Toh H."/>
            <person name="Yoshimura F."/>
            <person name="Kuhara S."/>
            <person name="Hattori M."/>
            <person name="Hayashi T."/>
            <person name="Nakayama K."/>
        </authorList>
    </citation>
    <scope>NUCLEOTIDE SEQUENCE [LARGE SCALE GENOMIC DNA]</scope>
    <source>
        <strain evidence="2">ATCC 33277 / DSM 20709 / CIP 103683 / JCM 12257 / NCTC 11834 / 2561</strain>
    </source>
</reference>
<accession>B2RJW8</accession>
<evidence type="ECO:0000313" key="1">
    <source>
        <dbReference type="EMBL" id="BAG33663.1"/>
    </source>
</evidence>
<dbReference type="KEGG" id="pgn:PGN_1144"/>
<sequence>MHSELGGCLVFWNEYGNLISDYSSWEKMLFCPKPDWHTVDKTKIIGE</sequence>
<gene>
    <name evidence="1" type="ordered locus">PGN_1144</name>
</gene>
<organism evidence="1 2">
    <name type="scientific">Porphyromonas gingivalis (strain ATCC 33277 / DSM 20709 / CIP 103683 / JCM 12257 / NCTC 11834 / 2561)</name>
    <dbReference type="NCBI Taxonomy" id="431947"/>
    <lineage>
        <taxon>Bacteria</taxon>
        <taxon>Pseudomonadati</taxon>
        <taxon>Bacteroidota</taxon>
        <taxon>Bacteroidia</taxon>
        <taxon>Bacteroidales</taxon>
        <taxon>Porphyromonadaceae</taxon>
        <taxon>Porphyromonas</taxon>
    </lineage>
</organism>
<dbReference type="EMBL" id="AP009380">
    <property type="protein sequence ID" value="BAG33663.1"/>
    <property type="molecule type" value="Genomic_DNA"/>
</dbReference>
<evidence type="ECO:0000313" key="2">
    <source>
        <dbReference type="Proteomes" id="UP000008842"/>
    </source>
</evidence>
<dbReference type="Proteomes" id="UP000008842">
    <property type="component" value="Chromosome"/>
</dbReference>